<dbReference type="Gramene" id="PHT68742">
    <property type="protein sequence ID" value="PHT68742"/>
    <property type="gene ID" value="T459_28229"/>
</dbReference>
<dbReference type="EMBL" id="AYRZ02000011">
    <property type="protein sequence ID" value="PHT68742.1"/>
    <property type="molecule type" value="Genomic_DNA"/>
</dbReference>
<proteinExistence type="predicted"/>
<feature type="transmembrane region" description="Helical" evidence="1">
    <location>
        <begin position="47"/>
        <end position="66"/>
    </location>
</feature>
<name>A0A2G2YG73_CAPAN</name>
<evidence type="ECO:0000313" key="2">
    <source>
        <dbReference type="EMBL" id="PHT68742.1"/>
    </source>
</evidence>
<feature type="transmembrane region" description="Helical" evidence="1">
    <location>
        <begin position="6"/>
        <end position="26"/>
    </location>
</feature>
<keyword evidence="3" id="KW-1185">Reference proteome</keyword>
<keyword evidence="1" id="KW-0472">Membrane</keyword>
<evidence type="ECO:0000313" key="3">
    <source>
        <dbReference type="Proteomes" id="UP000222542"/>
    </source>
</evidence>
<evidence type="ECO:0000256" key="1">
    <source>
        <dbReference type="SAM" id="Phobius"/>
    </source>
</evidence>
<sequence>MTCRLFSFVTAVAAILCIVVNVYSVVRSFKHGYDVSPNVFHVQRMYVFDEIFRCYAVVIALIVVVAEIEWKFFIEF</sequence>
<comment type="caution">
    <text evidence="2">The sequence shown here is derived from an EMBL/GenBank/DDBJ whole genome shotgun (WGS) entry which is preliminary data.</text>
</comment>
<reference evidence="2 3" key="1">
    <citation type="journal article" date="2014" name="Nat. Genet.">
        <title>Genome sequence of the hot pepper provides insights into the evolution of pungency in Capsicum species.</title>
        <authorList>
            <person name="Kim S."/>
            <person name="Park M."/>
            <person name="Yeom S.I."/>
            <person name="Kim Y.M."/>
            <person name="Lee J.M."/>
            <person name="Lee H.A."/>
            <person name="Seo E."/>
            <person name="Choi J."/>
            <person name="Cheong K."/>
            <person name="Kim K.T."/>
            <person name="Jung K."/>
            <person name="Lee G.W."/>
            <person name="Oh S.K."/>
            <person name="Bae C."/>
            <person name="Kim S.B."/>
            <person name="Lee H.Y."/>
            <person name="Kim S.Y."/>
            <person name="Kim M.S."/>
            <person name="Kang B.C."/>
            <person name="Jo Y.D."/>
            <person name="Yang H.B."/>
            <person name="Jeong H.J."/>
            <person name="Kang W.H."/>
            <person name="Kwon J.K."/>
            <person name="Shin C."/>
            <person name="Lim J.Y."/>
            <person name="Park J.H."/>
            <person name="Huh J.H."/>
            <person name="Kim J.S."/>
            <person name="Kim B.D."/>
            <person name="Cohen O."/>
            <person name="Paran I."/>
            <person name="Suh M.C."/>
            <person name="Lee S.B."/>
            <person name="Kim Y.K."/>
            <person name="Shin Y."/>
            <person name="Noh S.J."/>
            <person name="Park J."/>
            <person name="Seo Y.S."/>
            <person name="Kwon S.Y."/>
            <person name="Kim H.A."/>
            <person name="Park J.M."/>
            <person name="Kim H.J."/>
            <person name="Choi S.B."/>
            <person name="Bosland P.W."/>
            <person name="Reeves G."/>
            <person name="Jo S.H."/>
            <person name="Lee B.W."/>
            <person name="Cho H.T."/>
            <person name="Choi H.S."/>
            <person name="Lee M.S."/>
            <person name="Yu Y."/>
            <person name="Do Choi Y."/>
            <person name="Park B.S."/>
            <person name="van Deynze A."/>
            <person name="Ashrafi H."/>
            <person name="Hill T."/>
            <person name="Kim W.T."/>
            <person name="Pai H.S."/>
            <person name="Ahn H.K."/>
            <person name="Yeam I."/>
            <person name="Giovannoni J.J."/>
            <person name="Rose J.K."/>
            <person name="Sorensen I."/>
            <person name="Lee S.J."/>
            <person name="Kim R.W."/>
            <person name="Choi I.Y."/>
            <person name="Choi B.S."/>
            <person name="Lim J.S."/>
            <person name="Lee Y.H."/>
            <person name="Choi D."/>
        </authorList>
    </citation>
    <scope>NUCLEOTIDE SEQUENCE [LARGE SCALE GENOMIC DNA]</scope>
    <source>
        <strain evidence="3">cv. CM334</strain>
    </source>
</reference>
<reference evidence="2 3" key="2">
    <citation type="journal article" date="2017" name="Genome Biol.">
        <title>New reference genome sequences of hot pepper reveal the massive evolution of plant disease-resistance genes by retroduplication.</title>
        <authorList>
            <person name="Kim S."/>
            <person name="Park J."/>
            <person name="Yeom S.I."/>
            <person name="Kim Y.M."/>
            <person name="Seo E."/>
            <person name="Kim K.T."/>
            <person name="Kim M.S."/>
            <person name="Lee J.M."/>
            <person name="Cheong K."/>
            <person name="Shin H.S."/>
            <person name="Kim S.B."/>
            <person name="Han K."/>
            <person name="Lee J."/>
            <person name="Park M."/>
            <person name="Lee H.A."/>
            <person name="Lee H.Y."/>
            <person name="Lee Y."/>
            <person name="Oh S."/>
            <person name="Lee J.H."/>
            <person name="Choi E."/>
            <person name="Choi E."/>
            <person name="Lee S.E."/>
            <person name="Jeon J."/>
            <person name="Kim H."/>
            <person name="Choi G."/>
            <person name="Song H."/>
            <person name="Lee J."/>
            <person name="Lee S.C."/>
            <person name="Kwon J.K."/>
            <person name="Lee H.Y."/>
            <person name="Koo N."/>
            <person name="Hong Y."/>
            <person name="Kim R.W."/>
            <person name="Kang W.H."/>
            <person name="Huh J.H."/>
            <person name="Kang B.C."/>
            <person name="Yang T.J."/>
            <person name="Lee Y.H."/>
            <person name="Bennetzen J.L."/>
            <person name="Choi D."/>
        </authorList>
    </citation>
    <scope>NUCLEOTIDE SEQUENCE [LARGE SCALE GENOMIC DNA]</scope>
    <source>
        <strain evidence="3">cv. CM334</strain>
    </source>
</reference>
<keyword evidence="1" id="KW-1133">Transmembrane helix</keyword>
<dbReference type="AlphaFoldDB" id="A0A2G2YG73"/>
<keyword evidence="1" id="KW-0812">Transmembrane</keyword>
<gene>
    <name evidence="2" type="ORF">T459_28229</name>
</gene>
<accession>A0A2G2YG73</accession>
<dbReference type="STRING" id="4072.A0A2G2YG73"/>
<organism evidence="2 3">
    <name type="scientific">Capsicum annuum</name>
    <name type="common">Capsicum pepper</name>
    <dbReference type="NCBI Taxonomy" id="4072"/>
    <lineage>
        <taxon>Eukaryota</taxon>
        <taxon>Viridiplantae</taxon>
        <taxon>Streptophyta</taxon>
        <taxon>Embryophyta</taxon>
        <taxon>Tracheophyta</taxon>
        <taxon>Spermatophyta</taxon>
        <taxon>Magnoliopsida</taxon>
        <taxon>eudicotyledons</taxon>
        <taxon>Gunneridae</taxon>
        <taxon>Pentapetalae</taxon>
        <taxon>asterids</taxon>
        <taxon>lamiids</taxon>
        <taxon>Solanales</taxon>
        <taxon>Solanaceae</taxon>
        <taxon>Solanoideae</taxon>
        <taxon>Capsiceae</taxon>
        <taxon>Capsicum</taxon>
    </lineage>
</organism>
<dbReference type="PANTHER" id="PTHR34965">
    <property type="entry name" value="OS07G0118300 PROTEIN"/>
    <property type="match status" value="1"/>
</dbReference>
<dbReference type="PANTHER" id="PTHR34965:SF1">
    <property type="entry name" value="OS07G0118300 PROTEIN"/>
    <property type="match status" value="1"/>
</dbReference>
<protein>
    <submittedName>
        <fullName evidence="2">Uncharacterized protein</fullName>
    </submittedName>
</protein>
<dbReference type="Proteomes" id="UP000222542">
    <property type="component" value="Unassembled WGS sequence"/>
</dbReference>